<dbReference type="RefSeq" id="WP_084082305.1">
    <property type="nucleotide sequence ID" value="NZ_FRAR01000008.1"/>
</dbReference>
<keyword evidence="3" id="KW-1185">Reference proteome</keyword>
<evidence type="ECO:0000313" key="3">
    <source>
        <dbReference type="Proteomes" id="UP000183997"/>
    </source>
</evidence>
<organism evidence="2 3">
    <name type="scientific">Desulforamulus aeronauticus DSM 10349</name>
    <dbReference type="NCBI Taxonomy" id="1121421"/>
    <lineage>
        <taxon>Bacteria</taxon>
        <taxon>Bacillati</taxon>
        <taxon>Bacillota</taxon>
        <taxon>Clostridia</taxon>
        <taxon>Eubacteriales</taxon>
        <taxon>Peptococcaceae</taxon>
        <taxon>Desulforamulus</taxon>
    </lineage>
</organism>
<dbReference type="EMBL" id="FRAR01000008">
    <property type="protein sequence ID" value="SHK17638.1"/>
    <property type="molecule type" value="Genomic_DNA"/>
</dbReference>
<dbReference type="Proteomes" id="UP000183997">
    <property type="component" value="Unassembled WGS sequence"/>
</dbReference>
<name>A0A1M6QBT6_9FIRM</name>
<reference evidence="3" key="1">
    <citation type="submission" date="2016-11" db="EMBL/GenBank/DDBJ databases">
        <authorList>
            <person name="Varghese N."/>
            <person name="Submissions S."/>
        </authorList>
    </citation>
    <scope>NUCLEOTIDE SEQUENCE [LARGE SCALE GENOMIC DNA]</scope>
    <source>
        <strain evidence="3">DSM 10349</strain>
    </source>
</reference>
<feature type="transmembrane region" description="Helical" evidence="1">
    <location>
        <begin position="62"/>
        <end position="82"/>
    </location>
</feature>
<evidence type="ECO:0008006" key="4">
    <source>
        <dbReference type="Google" id="ProtNLM"/>
    </source>
</evidence>
<evidence type="ECO:0000256" key="1">
    <source>
        <dbReference type="SAM" id="Phobius"/>
    </source>
</evidence>
<dbReference type="InterPro" id="IPR035406">
    <property type="entry name" value="DUF5412"/>
</dbReference>
<dbReference type="STRING" id="1121421.SAMN02745123_00949"/>
<keyword evidence="1" id="KW-0812">Transmembrane</keyword>
<sequence>MNKINIDTEQDIQKAKKKALIVLALFPLFLIVFIPYGIYWVYFDMSHLPKEKVLTESTSPDGIYTVKVYLINGGATTAYAVLGELSFNQERRKPKYIYFNHREDYANLNWLDNDTIIINGHKLEVPYETFDYRRD</sequence>
<evidence type="ECO:0000313" key="2">
    <source>
        <dbReference type="EMBL" id="SHK17638.1"/>
    </source>
</evidence>
<dbReference type="Pfam" id="PF17428">
    <property type="entry name" value="DUF5412"/>
    <property type="match status" value="1"/>
</dbReference>
<protein>
    <recommendedName>
        <fullName evidence="4">DUF5412 domain-containing protein</fullName>
    </recommendedName>
</protein>
<dbReference type="AlphaFoldDB" id="A0A1M6QBT6"/>
<dbReference type="OrthoDB" id="2357451at2"/>
<keyword evidence="1" id="KW-1133">Transmembrane helix</keyword>
<proteinExistence type="predicted"/>
<accession>A0A1M6QBT6</accession>
<keyword evidence="1" id="KW-0472">Membrane</keyword>
<feature type="transmembrane region" description="Helical" evidence="1">
    <location>
        <begin position="20"/>
        <end position="42"/>
    </location>
</feature>
<gene>
    <name evidence="2" type="ORF">SAMN02745123_00949</name>
</gene>